<comment type="subcellular location">
    <subcellularLocation>
        <location evidence="8">Cytoplasm</location>
    </subcellularLocation>
</comment>
<feature type="binding site" evidence="8">
    <location>
        <position position="266"/>
    </location>
    <ligand>
        <name>Zn(2+)</name>
        <dbReference type="ChEBI" id="CHEBI:29105"/>
    </ligand>
</feature>
<dbReference type="InterPro" id="IPR010914">
    <property type="entry name" value="RsgA_GTPase_dom"/>
</dbReference>
<comment type="function">
    <text evidence="8">One of several proteins that assist in the late maturation steps of the functional core of the 30S ribosomal subunit. Helps release RbfA from mature subunits. May play a role in the assembly of ribosomal proteins into the subunit. Circularly permuted GTPase that catalyzes slow GTP hydrolysis, GTPase activity is stimulated by the 30S ribosomal subunit.</text>
</comment>
<keyword evidence="5 8" id="KW-0378">Hydrolase</keyword>
<feature type="binding site" evidence="8">
    <location>
        <position position="274"/>
    </location>
    <ligand>
        <name>Zn(2+)</name>
        <dbReference type="ChEBI" id="CHEBI:29105"/>
    </ligand>
</feature>
<gene>
    <name evidence="8 11" type="primary">rsgA</name>
    <name evidence="11" type="ORF">NRE15_14570</name>
</gene>
<dbReference type="EC" id="3.6.1.-" evidence="8"/>
<name>A0ABY5P5X7_9LACT</name>
<dbReference type="InterPro" id="IPR004881">
    <property type="entry name" value="Ribosome_biogen_GTPase_RsgA"/>
</dbReference>
<feature type="binding site" evidence="8">
    <location>
        <begin position="122"/>
        <end position="125"/>
    </location>
    <ligand>
        <name>GTP</name>
        <dbReference type="ChEBI" id="CHEBI:37565"/>
    </ligand>
</feature>
<reference evidence="11 12" key="1">
    <citation type="submission" date="2022-08" db="EMBL/GenBank/DDBJ databases">
        <title>Aerococcaceae sp. nov isolated from spoiled eye mask.</title>
        <authorList>
            <person name="Zhou G."/>
            <person name="Xie X.-B."/>
            <person name="Shi Q.-S."/>
            <person name="Wang Y.-S."/>
            <person name="Wen X."/>
            <person name="Peng H."/>
            <person name="Yang X.-J."/>
            <person name="Tao H.-B."/>
            <person name="Huang X.-M."/>
        </authorList>
    </citation>
    <scope>NUCLEOTIDE SEQUENCE [LARGE SCALE GENOMIC DNA]</scope>
    <source>
        <strain evidence="12">DM20194951</strain>
    </source>
</reference>
<dbReference type="Gene3D" id="2.40.50.140">
    <property type="entry name" value="Nucleic acid-binding proteins"/>
    <property type="match status" value="1"/>
</dbReference>
<dbReference type="CDD" id="cd04466">
    <property type="entry name" value="S1_YloQ_GTPase"/>
    <property type="match status" value="1"/>
</dbReference>
<keyword evidence="3 8" id="KW-0479">Metal-binding</keyword>
<evidence type="ECO:0000256" key="5">
    <source>
        <dbReference type="ARBA" id="ARBA00022801"/>
    </source>
</evidence>
<evidence type="ECO:0000256" key="8">
    <source>
        <dbReference type="HAMAP-Rule" id="MF_01820"/>
    </source>
</evidence>
<dbReference type="SUPFAM" id="SSF50249">
    <property type="entry name" value="Nucleic acid-binding proteins"/>
    <property type="match status" value="1"/>
</dbReference>
<evidence type="ECO:0000256" key="4">
    <source>
        <dbReference type="ARBA" id="ARBA00022730"/>
    </source>
</evidence>
<keyword evidence="7 8" id="KW-0694">RNA-binding</keyword>
<keyword evidence="8" id="KW-0547">Nucleotide-binding</keyword>
<evidence type="ECO:0000256" key="7">
    <source>
        <dbReference type="ARBA" id="ARBA00022884"/>
    </source>
</evidence>
<protein>
    <recommendedName>
        <fullName evidence="8">Small ribosomal subunit biogenesis GTPase RsgA</fullName>
        <ecNumber evidence="8">3.6.1.-</ecNumber>
    </recommendedName>
</protein>
<dbReference type="NCBIfam" id="TIGR00157">
    <property type="entry name" value="ribosome small subunit-dependent GTPase A"/>
    <property type="match status" value="1"/>
</dbReference>
<evidence type="ECO:0000313" key="12">
    <source>
        <dbReference type="Proteomes" id="UP001315967"/>
    </source>
</evidence>
<evidence type="ECO:0000256" key="2">
    <source>
        <dbReference type="ARBA" id="ARBA00022517"/>
    </source>
</evidence>
<keyword evidence="1 8" id="KW-0963">Cytoplasm</keyword>
<dbReference type="PANTHER" id="PTHR32120:SF11">
    <property type="entry name" value="SMALL RIBOSOMAL SUBUNIT BIOGENESIS GTPASE RSGA 1, MITOCHONDRIAL-RELATED"/>
    <property type="match status" value="1"/>
</dbReference>
<sequence length="312" mass="35420">MENNSIKQQTGLIYQSISGFYYVWSQGESYTTKPRGNFRHQKTKPLVGDYVVFEIDELNKDSESRIIEIQPRKNQLVRPSIANVDYAFIVMSLVEPDFSYNLLDYFLVSIEHQRIQSIIILSKYDLILAEKGLDEANNLIEAIRSIYQPIGYEVIVLDNTQAKIQSIIDGIKEGVCVVMGQSGVGKSTMLNHLLPEAQIETAEISDSLNRGRHTTREVTLYPLGKGFVADTPGFSAIDFDDIEKEELADCFPEMRAVSHLCKFRSCQHLNEPNCAVKAGVADGSISQSRYQNYEQIYAKIEQRKPIYNRKNS</sequence>
<keyword evidence="12" id="KW-1185">Reference proteome</keyword>
<feature type="binding site" evidence="8">
    <location>
        <position position="268"/>
    </location>
    <ligand>
        <name>Zn(2+)</name>
        <dbReference type="ChEBI" id="CHEBI:29105"/>
    </ligand>
</feature>
<dbReference type="Proteomes" id="UP001315967">
    <property type="component" value="Chromosome"/>
</dbReference>
<feature type="binding site" evidence="8">
    <location>
        <begin position="180"/>
        <end position="188"/>
    </location>
    <ligand>
        <name>GTP</name>
        <dbReference type="ChEBI" id="CHEBI:37565"/>
    </ligand>
</feature>
<dbReference type="InterPro" id="IPR031944">
    <property type="entry name" value="RsgA_N"/>
</dbReference>
<comment type="cofactor">
    <cofactor evidence="8">
        <name>Zn(2+)</name>
        <dbReference type="ChEBI" id="CHEBI:29105"/>
    </cofactor>
    <text evidence="8">Binds 1 zinc ion per subunit.</text>
</comment>
<dbReference type="CDD" id="cd01854">
    <property type="entry name" value="YjeQ_EngC"/>
    <property type="match status" value="1"/>
</dbReference>
<evidence type="ECO:0000259" key="10">
    <source>
        <dbReference type="Pfam" id="PF16745"/>
    </source>
</evidence>
<organism evidence="11 12">
    <name type="scientific">Fundicoccus culcitae</name>
    <dbReference type="NCBI Taxonomy" id="2969821"/>
    <lineage>
        <taxon>Bacteria</taxon>
        <taxon>Bacillati</taxon>
        <taxon>Bacillota</taxon>
        <taxon>Bacilli</taxon>
        <taxon>Lactobacillales</taxon>
        <taxon>Aerococcaceae</taxon>
        <taxon>Fundicoccus</taxon>
    </lineage>
</organism>
<dbReference type="EMBL" id="CP102453">
    <property type="protein sequence ID" value="UUX34084.1"/>
    <property type="molecule type" value="Genomic_DNA"/>
</dbReference>
<evidence type="ECO:0000313" key="11">
    <source>
        <dbReference type="EMBL" id="UUX34084.1"/>
    </source>
</evidence>
<keyword evidence="8" id="KW-0342">GTP-binding</keyword>
<feature type="binding site" evidence="8">
    <location>
        <position position="261"/>
    </location>
    <ligand>
        <name>Zn(2+)</name>
        <dbReference type="ChEBI" id="CHEBI:29105"/>
    </ligand>
</feature>
<evidence type="ECO:0000256" key="1">
    <source>
        <dbReference type="ARBA" id="ARBA00022490"/>
    </source>
</evidence>
<dbReference type="InterPro" id="IPR012340">
    <property type="entry name" value="NA-bd_OB-fold"/>
</dbReference>
<dbReference type="RefSeq" id="WP_313793586.1">
    <property type="nucleotide sequence ID" value="NZ_CP102453.1"/>
</dbReference>
<dbReference type="InterPro" id="IPR027417">
    <property type="entry name" value="P-loop_NTPase"/>
</dbReference>
<feature type="domain" description="Ribosome biogenesis GTPase RsgA N-terminal" evidence="10">
    <location>
        <begin position="10"/>
        <end position="59"/>
    </location>
</feature>
<dbReference type="Pfam" id="PF16745">
    <property type="entry name" value="RsgA_N"/>
    <property type="match status" value="1"/>
</dbReference>
<dbReference type="Pfam" id="PF03193">
    <property type="entry name" value="RsgA_GTPase"/>
    <property type="match status" value="1"/>
</dbReference>
<keyword evidence="2 8" id="KW-0690">Ribosome biogenesis</keyword>
<dbReference type="Gene3D" id="1.10.40.50">
    <property type="entry name" value="Probable gtpase engc, domain 3"/>
    <property type="match status" value="1"/>
</dbReference>
<dbReference type="Gene3D" id="3.40.50.300">
    <property type="entry name" value="P-loop containing nucleotide triphosphate hydrolases"/>
    <property type="match status" value="1"/>
</dbReference>
<dbReference type="SUPFAM" id="SSF52540">
    <property type="entry name" value="P-loop containing nucleoside triphosphate hydrolases"/>
    <property type="match status" value="1"/>
</dbReference>
<comment type="similarity">
    <text evidence="8">Belongs to the TRAFAC class YlqF/YawG GTPase family. RsgA subfamily.</text>
</comment>
<evidence type="ECO:0000256" key="6">
    <source>
        <dbReference type="ARBA" id="ARBA00022833"/>
    </source>
</evidence>
<evidence type="ECO:0000259" key="9">
    <source>
        <dbReference type="Pfam" id="PF03193"/>
    </source>
</evidence>
<dbReference type="HAMAP" id="MF_01820">
    <property type="entry name" value="GTPase_RsgA"/>
    <property type="match status" value="1"/>
</dbReference>
<keyword evidence="6 8" id="KW-0862">Zinc</keyword>
<feature type="domain" description="EngC GTPase" evidence="9">
    <location>
        <begin position="69"/>
        <end position="239"/>
    </location>
</feature>
<proteinExistence type="inferred from homology"/>
<keyword evidence="4 8" id="KW-0699">rRNA-binding</keyword>
<comment type="subunit">
    <text evidence="8">Monomer. Associates with 30S ribosomal subunit, binds 16S rRNA.</text>
</comment>
<evidence type="ECO:0000256" key="3">
    <source>
        <dbReference type="ARBA" id="ARBA00022723"/>
    </source>
</evidence>
<dbReference type="PANTHER" id="PTHR32120">
    <property type="entry name" value="SMALL RIBOSOMAL SUBUNIT BIOGENESIS GTPASE RSGA"/>
    <property type="match status" value="1"/>
</dbReference>
<accession>A0ABY5P5X7</accession>